<dbReference type="NCBIfam" id="TIGR01549">
    <property type="entry name" value="HAD-SF-IA-v1"/>
    <property type="match status" value="1"/>
</dbReference>
<dbReference type="InterPro" id="IPR036412">
    <property type="entry name" value="HAD-like_sf"/>
</dbReference>
<dbReference type="RefSeq" id="WP_185691035.1">
    <property type="nucleotide sequence ID" value="NZ_JACHVA010000009.1"/>
</dbReference>
<accession>A0A7X1AUJ0</accession>
<dbReference type="InterPro" id="IPR050155">
    <property type="entry name" value="HAD-like_hydrolase_sf"/>
</dbReference>
<reference evidence="5 6" key="1">
    <citation type="submission" date="2020-07" db="EMBL/GenBank/DDBJ databases">
        <authorList>
            <person name="Feng X."/>
        </authorList>
    </citation>
    <scope>NUCLEOTIDE SEQUENCE [LARGE SCALE GENOMIC DNA]</scope>
    <source>
        <strain evidence="5 6">JCM14086</strain>
    </source>
</reference>
<dbReference type="InterPro" id="IPR006549">
    <property type="entry name" value="HAD-SF_hydro_IIIA"/>
</dbReference>
<name>A0A7X1AUJ0_9BACT</name>
<evidence type="ECO:0000256" key="2">
    <source>
        <dbReference type="ARBA" id="ARBA00004818"/>
    </source>
</evidence>
<dbReference type="EMBL" id="JACHVA010000009">
    <property type="protein sequence ID" value="MBC2600280.1"/>
    <property type="molecule type" value="Genomic_DNA"/>
</dbReference>
<dbReference type="PANTHER" id="PTHR43434">
    <property type="entry name" value="PHOSPHOGLYCOLATE PHOSPHATASE"/>
    <property type="match status" value="1"/>
</dbReference>
<dbReference type="GO" id="GO:0006281">
    <property type="term" value="P:DNA repair"/>
    <property type="evidence" value="ECO:0007669"/>
    <property type="project" value="TreeGrafter"/>
</dbReference>
<gene>
    <name evidence="5" type="ORF">H5P30_00630</name>
</gene>
<protein>
    <recommendedName>
        <fullName evidence="4">phosphoglycolate phosphatase</fullName>
        <ecNumber evidence="4">3.1.3.18</ecNumber>
    </recommendedName>
</protein>
<dbReference type="InterPro" id="IPR023214">
    <property type="entry name" value="HAD_sf"/>
</dbReference>
<dbReference type="SUPFAM" id="SSF56784">
    <property type="entry name" value="HAD-like"/>
    <property type="match status" value="1"/>
</dbReference>
<organism evidence="5 6">
    <name type="scientific">Puniceicoccus vermicola</name>
    <dbReference type="NCBI Taxonomy" id="388746"/>
    <lineage>
        <taxon>Bacteria</taxon>
        <taxon>Pseudomonadati</taxon>
        <taxon>Verrucomicrobiota</taxon>
        <taxon>Opitutia</taxon>
        <taxon>Puniceicoccales</taxon>
        <taxon>Puniceicoccaceae</taxon>
        <taxon>Puniceicoccus</taxon>
    </lineage>
</organism>
<evidence type="ECO:0000256" key="1">
    <source>
        <dbReference type="ARBA" id="ARBA00000830"/>
    </source>
</evidence>
<keyword evidence="5" id="KW-0378">Hydrolase</keyword>
<dbReference type="InterPro" id="IPR023198">
    <property type="entry name" value="PGP-like_dom2"/>
</dbReference>
<dbReference type="Gene3D" id="1.10.150.240">
    <property type="entry name" value="Putative phosphatase, domain 2"/>
    <property type="match status" value="1"/>
</dbReference>
<dbReference type="SFLD" id="SFLDG01129">
    <property type="entry name" value="C1.5:_HAD__Beta-PGM__Phosphata"/>
    <property type="match status" value="1"/>
</dbReference>
<dbReference type="InterPro" id="IPR006439">
    <property type="entry name" value="HAD-SF_hydro_IA"/>
</dbReference>
<keyword evidence="6" id="KW-1185">Reference proteome</keyword>
<sequence>MKKSFSHILFDLDGTLIDHFEAIHEAYNFAQNTLGLPPASLEKVKATVGGSVPVTMRRLIGDDASDETYEKALELFDQRFSEVMLEKVSILPGVRDLLEALTSQGVPVSVFTNKKGEHARAVLEHIDLARYFQAIVGAGDTAFRKPEPEFTDHVLETVGSEAAETLMIGDSPFDVEGGKVRGLWVAVVATGSHTSEQLQETPADWVFTDMAALGRELFGEEMAAGPSSP</sequence>
<dbReference type="AlphaFoldDB" id="A0A7X1AUJ0"/>
<evidence type="ECO:0000256" key="4">
    <source>
        <dbReference type="ARBA" id="ARBA00013078"/>
    </source>
</evidence>
<comment type="catalytic activity">
    <reaction evidence="1">
        <text>2-phosphoglycolate + H2O = glycolate + phosphate</text>
        <dbReference type="Rhea" id="RHEA:14369"/>
        <dbReference type="ChEBI" id="CHEBI:15377"/>
        <dbReference type="ChEBI" id="CHEBI:29805"/>
        <dbReference type="ChEBI" id="CHEBI:43474"/>
        <dbReference type="ChEBI" id="CHEBI:58033"/>
        <dbReference type="EC" id="3.1.3.18"/>
    </reaction>
</comment>
<proteinExistence type="inferred from homology"/>
<comment type="similarity">
    <text evidence="3">Belongs to the HAD-like hydrolase superfamily. CbbY/CbbZ/Gph/YieH family.</text>
</comment>
<comment type="caution">
    <text evidence="5">The sequence shown here is derived from an EMBL/GenBank/DDBJ whole genome shotgun (WGS) entry which is preliminary data.</text>
</comment>
<evidence type="ECO:0000313" key="6">
    <source>
        <dbReference type="Proteomes" id="UP000525652"/>
    </source>
</evidence>
<dbReference type="NCBIfam" id="TIGR01662">
    <property type="entry name" value="HAD-SF-IIIA"/>
    <property type="match status" value="1"/>
</dbReference>
<dbReference type="InterPro" id="IPR041492">
    <property type="entry name" value="HAD_2"/>
</dbReference>
<evidence type="ECO:0000256" key="3">
    <source>
        <dbReference type="ARBA" id="ARBA00006171"/>
    </source>
</evidence>
<dbReference type="PANTHER" id="PTHR43434:SF1">
    <property type="entry name" value="PHOSPHOGLYCOLATE PHOSPHATASE"/>
    <property type="match status" value="1"/>
</dbReference>
<comment type="pathway">
    <text evidence="2">Organic acid metabolism; glycolate biosynthesis; glycolate from 2-phosphoglycolate: step 1/1.</text>
</comment>
<dbReference type="SFLD" id="SFLDS00003">
    <property type="entry name" value="Haloacid_Dehalogenase"/>
    <property type="match status" value="1"/>
</dbReference>
<dbReference type="Pfam" id="PF13419">
    <property type="entry name" value="HAD_2"/>
    <property type="match status" value="1"/>
</dbReference>
<dbReference type="SFLD" id="SFLDG01135">
    <property type="entry name" value="C1.5.6:_HAD__Beta-PGM__Phospha"/>
    <property type="match status" value="1"/>
</dbReference>
<dbReference type="NCBIfam" id="TIGR01509">
    <property type="entry name" value="HAD-SF-IA-v3"/>
    <property type="match status" value="1"/>
</dbReference>
<dbReference type="GO" id="GO:0008967">
    <property type="term" value="F:phosphoglycolate phosphatase activity"/>
    <property type="evidence" value="ECO:0007669"/>
    <property type="project" value="UniProtKB-EC"/>
</dbReference>
<dbReference type="Gene3D" id="3.40.50.1000">
    <property type="entry name" value="HAD superfamily/HAD-like"/>
    <property type="match status" value="1"/>
</dbReference>
<dbReference type="GO" id="GO:0005829">
    <property type="term" value="C:cytosol"/>
    <property type="evidence" value="ECO:0007669"/>
    <property type="project" value="TreeGrafter"/>
</dbReference>
<dbReference type="PRINTS" id="PR00413">
    <property type="entry name" value="HADHALOGNASE"/>
</dbReference>
<dbReference type="EC" id="3.1.3.18" evidence="4"/>
<dbReference type="Proteomes" id="UP000525652">
    <property type="component" value="Unassembled WGS sequence"/>
</dbReference>
<evidence type="ECO:0000313" key="5">
    <source>
        <dbReference type="EMBL" id="MBC2600280.1"/>
    </source>
</evidence>